<dbReference type="Proteomes" id="UP000018040">
    <property type="component" value="Unassembled WGS sequence"/>
</dbReference>
<accession>V6TUB1</accession>
<dbReference type="VEuPathDB" id="GiardiaDB:QR46_2214"/>
<dbReference type="InterPro" id="IPR052798">
    <property type="entry name" value="Giardia_VSA"/>
</dbReference>
<dbReference type="VEuPathDB" id="GiardiaDB:DHA2_153601"/>
<dbReference type="InterPro" id="IPR009030">
    <property type="entry name" value="Growth_fac_rcpt_cys_sf"/>
</dbReference>
<proteinExistence type="predicted"/>
<feature type="non-terminal residue" evidence="1">
    <location>
        <position position="1"/>
    </location>
</feature>
<sequence length="477" mass="50126">VGTGSGVCREARGGACVRHKEESIRGVHETEESRPYEELVKRRVTSTKQETYMEIITPSRGEECKTTIPNCADCESASACVTCNEGYFGPKENTPCQACEDENCATCSEAGQDKCSKCKTADTQSNTLYLKKNGATGICVTEDTCVETTTYYITGSESLIKECKLCAAAIPGCINCNTDGTKCTKCDSNDSDDKVYLKDGRTCVDAASCTSNSDYYTDDTEDPVNGKMCRTCTSGGATACKTCVKSGDGAICKECPDSGNTIFGLNKKSCVAKCPDNASEKSGVCTCNDGFTSNAGSSACVAASSCKTPHCQTCTGEGQEGETCTECVTSYYLTPTAQCVDTCSRLEGYYADSSNVCKPCSPECASCSTAGADKCLSCPPKKVLQYTSESDISGGGSCVDECRANTGGCADCGAVIGGSKYCSRCGDASQAPLNGDCAANTMRTKFCTNASNGACTQCANNYFLFTNYLLSWLPCNQ</sequence>
<protein>
    <submittedName>
        <fullName evidence="1">Variant-specific surface protein</fullName>
    </submittedName>
</protein>
<evidence type="ECO:0000313" key="1">
    <source>
        <dbReference type="EMBL" id="ESU41947.1"/>
    </source>
</evidence>
<dbReference type="SUPFAM" id="SSF57184">
    <property type="entry name" value="Growth factor receptor domain"/>
    <property type="match status" value="2"/>
</dbReference>
<gene>
    <name evidence="1" type="ORF">GSB_152597</name>
</gene>
<name>V6TUB1_GIAIN</name>
<dbReference type="Gene3D" id="2.10.220.10">
    <property type="entry name" value="Hormone Receptor, Insulin-like Growth Factor Receptor 1, Chain A, domain 2"/>
    <property type="match status" value="1"/>
</dbReference>
<dbReference type="Pfam" id="PF03302">
    <property type="entry name" value="VSP"/>
    <property type="match status" value="1"/>
</dbReference>
<dbReference type="PANTHER" id="PTHR23275:SF100">
    <property type="entry name" value="EGF-LIKE DOMAIN-CONTAINING PROTEIN"/>
    <property type="match status" value="1"/>
</dbReference>
<reference evidence="1 2" key="2">
    <citation type="journal article" date="2013" name="Genome Biol. Evol.">
        <title>Genome sequencing of Giardia lamblia genotypes A2 and B isolates (DH and GS) and comparative analysis with the genomes of genotypes A1 and E (WB and Pig).</title>
        <authorList>
            <person name="Adam R.D."/>
            <person name="Dahlstrom E.W."/>
            <person name="Martens C.A."/>
            <person name="Bruno D.P."/>
            <person name="Barbian K.D."/>
            <person name="Ricklefs S.M."/>
            <person name="Hernandez M.M."/>
            <person name="Narla N.P."/>
            <person name="Patel R.B."/>
            <person name="Porcella S.F."/>
            <person name="Nash T.E."/>
        </authorList>
    </citation>
    <scope>NUCLEOTIDE SEQUENCE [LARGE SCALE GENOMIC DNA]</scope>
    <source>
        <strain evidence="1 2">GS</strain>
    </source>
</reference>
<organism evidence="1 2">
    <name type="scientific">Giardia intestinalis</name>
    <name type="common">Giardia lamblia</name>
    <dbReference type="NCBI Taxonomy" id="5741"/>
    <lineage>
        <taxon>Eukaryota</taxon>
        <taxon>Metamonada</taxon>
        <taxon>Diplomonadida</taxon>
        <taxon>Hexamitidae</taxon>
        <taxon>Giardiinae</taxon>
        <taxon>Giardia</taxon>
    </lineage>
</organism>
<dbReference type="InterPro" id="IPR006212">
    <property type="entry name" value="Furin_repeat"/>
</dbReference>
<reference evidence="2" key="1">
    <citation type="submission" date="2012-02" db="EMBL/GenBank/DDBJ databases">
        <title>Genome sequencing of Giardia lamblia Genotypes A2 and B isolates (DH and GS) and comparative analysis with the genomes of Genotypes A1 and E (WB and Pig).</title>
        <authorList>
            <person name="Adam R."/>
            <person name="Dahlstrom E."/>
            <person name="Martens C."/>
            <person name="Bruno D."/>
            <person name="Barbian K."/>
            <person name="Porcella S.F."/>
            <person name="Nash T."/>
        </authorList>
    </citation>
    <scope>NUCLEOTIDE SEQUENCE</scope>
    <source>
        <strain evidence="2">GS</strain>
    </source>
</reference>
<dbReference type="PANTHER" id="PTHR23275">
    <property type="entry name" value="CABRIOLET.-RELATED"/>
    <property type="match status" value="1"/>
</dbReference>
<evidence type="ECO:0000313" key="2">
    <source>
        <dbReference type="Proteomes" id="UP000018040"/>
    </source>
</evidence>
<dbReference type="CDD" id="cd00064">
    <property type="entry name" value="FU"/>
    <property type="match status" value="1"/>
</dbReference>
<dbReference type="EMBL" id="AHHH01000102">
    <property type="protein sequence ID" value="ESU41947.1"/>
    <property type="molecule type" value="Genomic_DNA"/>
</dbReference>
<dbReference type="SMART" id="SM00261">
    <property type="entry name" value="FU"/>
    <property type="match status" value="5"/>
</dbReference>
<comment type="caution">
    <text evidence="1">The sequence shown here is derived from an EMBL/GenBank/DDBJ whole genome shotgun (WGS) entry which is preliminary data.</text>
</comment>
<dbReference type="AlphaFoldDB" id="V6TUB1"/>
<dbReference type="InterPro" id="IPR005127">
    <property type="entry name" value="Giardia_VSP"/>
</dbReference>